<evidence type="ECO:0000313" key="2">
    <source>
        <dbReference type="Proteomes" id="UP000694925"/>
    </source>
</evidence>
<gene>
    <name evidence="3" type="primary">LOC113464681</name>
</gene>
<feature type="signal peptide" evidence="1">
    <location>
        <begin position="1"/>
        <end position="16"/>
    </location>
</feature>
<reference evidence="3" key="1">
    <citation type="submission" date="2025-08" db="UniProtKB">
        <authorList>
            <consortium name="RefSeq"/>
        </authorList>
    </citation>
    <scope>IDENTIFICATION</scope>
    <source>
        <tissue evidence="3">Whole body</tissue>
    </source>
</reference>
<keyword evidence="1" id="KW-0732">Signal</keyword>
<name>A0AAJ7S575_9HYME</name>
<dbReference type="GeneID" id="113464681"/>
<keyword evidence="2" id="KW-1185">Reference proteome</keyword>
<evidence type="ECO:0000256" key="1">
    <source>
        <dbReference type="SAM" id="SignalP"/>
    </source>
</evidence>
<sequence>MFKTLLFAGLMAVALAAPSPVPAPAPAPAPAPSPIGSAALITGPLSAAPLTPILQNIGAPLLYSAPYPYVNYASSSPYIYKNYIF</sequence>
<organism evidence="2 3">
    <name type="scientific">Ceratina calcarata</name>
    <dbReference type="NCBI Taxonomy" id="156304"/>
    <lineage>
        <taxon>Eukaryota</taxon>
        <taxon>Metazoa</taxon>
        <taxon>Ecdysozoa</taxon>
        <taxon>Arthropoda</taxon>
        <taxon>Hexapoda</taxon>
        <taxon>Insecta</taxon>
        <taxon>Pterygota</taxon>
        <taxon>Neoptera</taxon>
        <taxon>Endopterygota</taxon>
        <taxon>Hymenoptera</taxon>
        <taxon>Apocrita</taxon>
        <taxon>Aculeata</taxon>
        <taxon>Apoidea</taxon>
        <taxon>Anthophila</taxon>
        <taxon>Apidae</taxon>
        <taxon>Ceratina</taxon>
        <taxon>Zadontomerus</taxon>
    </lineage>
</organism>
<accession>A0AAJ7S575</accession>
<dbReference type="RefSeq" id="XP_026671547.1">
    <property type="nucleotide sequence ID" value="XM_026815746.1"/>
</dbReference>
<dbReference type="KEGG" id="ccal:113464681"/>
<evidence type="ECO:0000313" key="3">
    <source>
        <dbReference type="RefSeq" id="XP_026671547.1"/>
    </source>
</evidence>
<protein>
    <submittedName>
        <fullName evidence="3">Neuropeptide-like 3</fullName>
    </submittedName>
</protein>
<feature type="chain" id="PRO_5042611983" evidence="1">
    <location>
        <begin position="17"/>
        <end position="85"/>
    </location>
</feature>
<dbReference type="AlphaFoldDB" id="A0AAJ7S575"/>
<proteinExistence type="predicted"/>
<dbReference type="Proteomes" id="UP000694925">
    <property type="component" value="Unplaced"/>
</dbReference>